<organism evidence="2 3">
    <name type="scientific">Mycena venus</name>
    <dbReference type="NCBI Taxonomy" id="2733690"/>
    <lineage>
        <taxon>Eukaryota</taxon>
        <taxon>Fungi</taxon>
        <taxon>Dikarya</taxon>
        <taxon>Basidiomycota</taxon>
        <taxon>Agaricomycotina</taxon>
        <taxon>Agaricomycetes</taxon>
        <taxon>Agaricomycetidae</taxon>
        <taxon>Agaricales</taxon>
        <taxon>Marasmiineae</taxon>
        <taxon>Mycenaceae</taxon>
        <taxon>Mycena</taxon>
    </lineage>
</organism>
<feature type="region of interest" description="Disordered" evidence="1">
    <location>
        <begin position="1"/>
        <end position="263"/>
    </location>
</feature>
<name>A0A8H6Z3P2_9AGAR</name>
<keyword evidence="3" id="KW-1185">Reference proteome</keyword>
<dbReference type="AlphaFoldDB" id="A0A8H6Z3P2"/>
<dbReference type="EMBL" id="JACAZI010000001">
    <property type="protein sequence ID" value="KAF7371738.1"/>
    <property type="molecule type" value="Genomic_DNA"/>
</dbReference>
<sequence length="1017" mass="112572">MSAIERQSHEEPMPAEASVNVDEQPGCTPSPGQKELARRAPAERMPPPPPPMSERALPPDTEELARRDRTPTPDFSEFPDTLHPPPMPGRALPPATELARRDRTPLFLPNSRGPTPFDFSGPTPFDFSGSSDLPDPSPLPGRALPPDNEELERHERTPAFLPDSQEAAPFDSGSREPTPMPIDASPEIDASRKRARSSSADPPRKRRKPRSVARFFDLAAEDSDDSEPQRADEDADGREGEEDDEETTSDREFIDDEPVHQGSYFTIPKENDAAALEALAASFKAVPATAPSAVSPTPSSSTSTSSHDLVRKLLAPASSDEPATIQRGEWIRLKQKPHEGKLAWVVTNQRFIIAESDRVGDADPCSRLTYNVPLRPTAYVRVLPNHNELLPFKQSKEKYFKQATFIGTTPALVEGVRVVVVAGEHEGSVGYIVAIREIADEKYRIFVPIAQLRRHALDPPTPFRTLDRVQVVTGIEHRGAIGRIIQIDDQWLSIQCTLESGQENIIEVEHRRVTRHFMVGDFVCITGAFKACRGLVVKVCTGGALELYTPQQDSGGEDPLWRVPSRDVNFGPGPDTSISSWSALMPQPGISNIQAFSAQTAVGEDIQRQQQMREGKPVGRRYEGMEVLVGWHGPFKGMRGVVVGDFDSADRAARIQKRKRKPVKDDNGIMVTVQKEGSNTKFTLEIETLVHLHTGIPLSKTRALPRWMLAPQLVPSSNLAGTPVPSRSPMPLAALSSASNSRLVDGELDGRWLCLPGLAHKRVDVILKDIVGSENRYFRPKKRILGCEGRSGYLALDLPFREEDLNQKTIRVWAVGPNGTNHPVRGPCIRPMRYMADGTPINQVVTRVVIIGPDIAGDVSQLGCYGEARPHNDEVVVVKMRWSKEQRRAAAQPLSYEHTSETIPDVRNKTTDHLPRRGEILFPNGRMLVQPALPPRIGHIGFDSYTTFEIDPAIPVGNEDRLPDGGTIFDIERTEVFHSNRQSRVTHPSVEHEFWSLSRVTKVSVEPPSHHEDLKTA</sequence>
<protein>
    <submittedName>
        <fullName evidence="2">Uncharacterized protein</fullName>
    </submittedName>
</protein>
<feature type="compositionally biased region" description="Acidic residues" evidence="1">
    <location>
        <begin position="233"/>
        <end position="247"/>
    </location>
</feature>
<reference evidence="2" key="1">
    <citation type="submission" date="2020-05" db="EMBL/GenBank/DDBJ databases">
        <title>Mycena genomes resolve the evolution of fungal bioluminescence.</title>
        <authorList>
            <person name="Tsai I.J."/>
        </authorList>
    </citation>
    <scope>NUCLEOTIDE SEQUENCE</scope>
    <source>
        <strain evidence="2">CCC161011</strain>
    </source>
</reference>
<feature type="compositionally biased region" description="Basic and acidic residues" evidence="1">
    <location>
        <begin position="1"/>
        <end position="12"/>
    </location>
</feature>
<comment type="caution">
    <text evidence="2">The sequence shown here is derived from an EMBL/GenBank/DDBJ whole genome shotgun (WGS) entry which is preliminary data.</text>
</comment>
<evidence type="ECO:0000313" key="2">
    <source>
        <dbReference type="EMBL" id="KAF7371738.1"/>
    </source>
</evidence>
<accession>A0A8H6Z3P2</accession>
<dbReference type="Proteomes" id="UP000620124">
    <property type="component" value="Unassembled WGS sequence"/>
</dbReference>
<gene>
    <name evidence="2" type="ORF">MVEN_00030300</name>
</gene>
<evidence type="ECO:0000256" key="1">
    <source>
        <dbReference type="SAM" id="MobiDB-lite"/>
    </source>
</evidence>
<dbReference type="OrthoDB" id="3068928at2759"/>
<evidence type="ECO:0000313" key="3">
    <source>
        <dbReference type="Proteomes" id="UP000620124"/>
    </source>
</evidence>
<proteinExistence type="predicted"/>
<feature type="compositionally biased region" description="Low complexity" evidence="1">
    <location>
        <begin position="124"/>
        <end position="134"/>
    </location>
</feature>